<comment type="caution">
    <text evidence="1">The sequence shown here is derived from an EMBL/GenBank/DDBJ whole genome shotgun (WGS) entry which is preliminary data.</text>
</comment>
<evidence type="ECO:0000313" key="1">
    <source>
        <dbReference type="EMBL" id="TRY17784.1"/>
    </source>
</evidence>
<accession>A0A553JZC1</accession>
<dbReference type="RefSeq" id="WP_143938524.1">
    <property type="nucleotide sequence ID" value="NZ_VKKG01000004.1"/>
</dbReference>
<reference evidence="1 2" key="1">
    <citation type="submission" date="2019-07" db="EMBL/GenBank/DDBJ databases">
        <authorList>
            <person name="Zhou L.-Y."/>
        </authorList>
    </citation>
    <scope>NUCLEOTIDE SEQUENCE [LARGE SCALE GENOMIC DNA]</scope>
    <source>
        <strain evidence="1 2">YIM 101269</strain>
    </source>
</reference>
<evidence type="ECO:0000313" key="2">
    <source>
        <dbReference type="Proteomes" id="UP000317638"/>
    </source>
</evidence>
<dbReference type="Proteomes" id="UP000317638">
    <property type="component" value="Unassembled WGS sequence"/>
</dbReference>
<dbReference type="AlphaFoldDB" id="A0A553JZC1"/>
<organism evidence="1 2">
    <name type="scientific">Tessaracoccus rhinocerotis</name>
    <dbReference type="NCBI Taxonomy" id="1689449"/>
    <lineage>
        <taxon>Bacteria</taxon>
        <taxon>Bacillati</taxon>
        <taxon>Actinomycetota</taxon>
        <taxon>Actinomycetes</taxon>
        <taxon>Propionibacteriales</taxon>
        <taxon>Propionibacteriaceae</taxon>
        <taxon>Tessaracoccus</taxon>
    </lineage>
</organism>
<protein>
    <submittedName>
        <fullName evidence="1">Uncharacterized protein</fullName>
    </submittedName>
</protein>
<sequence>MSDEFAERLRSAVAAIEGTERVEATFRIGGPVGAQSVVNIHTPATEQTSITAILEQAMARCAEVLSDAPTDKGNLFLYCYDAEGMRHTMSEVAEDLSVAISFSRLMLRVRGV</sequence>
<dbReference type="OrthoDB" id="9909905at2"/>
<dbReference type="EMBL" id="VKKG01000004">
    <property type="protein sequence ID" value="TRY17784.1"/>
    <property type="molecule type" value="Genomic_DNA"/>
</dbReference>
<gene>
    <name evidence="1" type="ORF">FOJ82_10950</name>
</gene>
<proteinExistence type="predicted"/>
<name>A0A553JZC1_9ACTN</name>
<keyword evidence="2" id="KW-1185">Reference proteome</keyword>